<accession>A0ABW0VT43</accession>
<dbReference type="RefSeq" id="WP_379187088.1">
    <property type="nucleotide sequence ID" value="NZ_JBHSOW010000018.1"/>
</dbReference>
<evidence type="ECO:0000256" key="1">
    <source>
        <dbReference type="SAM" id="Phobius"/>
    </source>
</evidence>
<keyword evidence="1" id="KW-0472">Membrane</keyword>
<feature type="transmembrane region" description="Helical" evidence="1">
    <location>
        <begin position="16"/>
        <end position="36"/>
    </location>
</feature>
<proteinExistence type="predicted"/>
<keyword evidence="1" id="KW-1133">Transmembrane helix</keyword>
<feature type="transmembrane region" description="Helical" evidence="1">
    <location>
        <begin position="56"/>
        <end position="77"/>
    </location>
</feature>
<organism evidence="2 3">
    <name type="scientific">Paenibacillus solisilvae</name>
    <dbReference type="NCBI Taxonomy" id="2486751"/>
    <lineage>
        <taxon>Bacteria</taxon>
        <taxon>Bacillati</taxon>
        <taxon>Bacillota</taxon>
        <taxon>Bacilli</taxon>
        <taxon>Bacillales</taxon>
        <taxon>Paenibacillaceae</taxon>
        <taxon>Paenibacillus</taxon>
    </lineage>
</organism>
<name>A0ABW0VT43_9BACL</name>
<protein>
    <recommendedName>
        <fullName evidence="4">DUF2569 domain-containing protein</fullName>
    </recommendedName>
</protein>
<feature type="transmembrane region" description="Helical" evidence="1">
    <location>
        <begin position="89"/>
        <end position="110"/>
    </location>
</feature>
<comment type="caution">
    <text evidence="2">The sequence shown here is derived from an EMBL/GenBank/DDBJ whole genome shotgun (WGS) entry which is preliminary data.</text>
</comment>
<gene>
    <name evidence="2" type="ORF">ACFPYJ_05675</name>
</gene>
<feature type="transmembrane region" description="Helical" evidence="1">
    <location>
        <begin position="122"/>
        <end position="141"/>
    </location>
</feature>
<dbReference type="Proteomes" id="UP001596047">
    <property type="component" value="Unassembled WGS sequence"/>
</dbReference>
<keyword evidence="3" id="KW-1185">Reference proteome</keyword>
<evidence type="ECO:0000313" key="3">
    <source>
        <dbReference type="Proteomes" id="UP001596047"/>
    </source>
</evidence>
<evidence type="ECO:0008006" key="4">
    <source>
        <dbReference type="Google" id="ProtNLM"/>
    </source>
</evidence>
<evidence type="ECO:0000313" key="2">
    <source>
        <dbReference type="EMBL" id="MFC5648623.1"/>
    </source>
</evidence>
<keyword evidence="1" id="KW-0812">Transmembrane</keyword>
<reference evidence="3" key="1">
    <citation type="journal article" date="2019" name="Int. J. Syst. Evol. Microbiol.">
        <title>The Global Catalogue of Microorganisms (GCM) 10K type strain sequencing project: providing services to taxonomists for standard genome sequencing and annotation.</title>
        <authorList>
            <consortium name="The Broad Institute Genomics Platform"/>
            <consortium name="The Broad Institute Genome Sequencing Center for Infectious Disease"/>
            <person name="Wu L."/>
            <person name="Ma J."/>
        </authorList>
    </citation>
    <scope>NUCLEOTIDE SEQUENCE [LARGE SCALE GENOMIC DNA]</scope>
    <source>
        <strain evidence="3">CGMCC 1.3240</strain>
    </source>
</reference>
<dbReference type="EMBL" id="JBHSOW010000018">
    <property type="protein sequence ID" value="MFC5648623.1"/>
    <property type="molecule type" value="Genomic_DNA"/>
</dbReference>
<sequence length="150" mass="16870">MDSFIEKERRKASASLWSWLLCIVPSLAGLALWLSLHALVKIFLALSGISTWSWDAIQTFTFLIFGLIWLASVFFIQDGLYKAAVSGTLWSRFLFIDAVLVLLLLCARALRMVLTAEPFSASTVLTIAGEAVLCATLFYFYRYTRSRRSA</sequence>